<comment type="caution">
    <text evidence="1">The sequence shown here is derived from an EMBL/GenBank/DDBJ whole genome shotgun (WGS) entry which is preliminary data.</text>
</comment>
<keyword evidence="2" id="KW-1185">Reference proteome</keyword>
<evidence type="ECO:0000313" key="1">
    <source>
        <dbReference type="EMBL" id="CAG8830939.1"/>
    </source>
</evidence>
<gene>
    <name evidence="1" type="ORF">CPELLU_LOCUS20670</name>
</gene>
<name>A0A9N9PM26_9GLOM</name>
<feature type="non-terminal residue" evidence="1">
    <location>
        <position position="73"/>
    </location>
</feature>
<evidence type="ECO:0000313" key="2">
    <source>
        <dbReference type="Proteomes" id="UP000789759"/>
    </source>
</evidence>
<sequence length="73" mass="8968">MALKYSKEYLDNYENNKNFETKQIKIKNFIDKINNNITNKEERILLLDRIQNGIKLIKENYDKERYYEYKKAG</sequence>
<reference evidence="1" key="1">
    <citation type="submission" date="2021-06" db="EMBL/GenBank/DDBJ databases">
        <authorList>
            <person name="Kallberg Y."/>
            <person name="Tangrot J."/>
            <person name="Rosling A."/>
        </authorList>
    </citation>
    <scope>NUCLEOTIDE SEQUENCE</scope>
    <source>
        <strain evidence="1">FL966</strain>
    </source>
</reference>
<protein>
    <submittedName>
        <fullName evidence="1">13356_t:CDS:1</fullName>
    </submittedName>
</protein>
<proteinExistence type="predicted"/>
<organism evidence="1 2">
    <name type="scientific">Cetraspora pellucida</name>
    <dbReference type="NCBI Taxonomy" id="1433469"/>
    <lineage>
        <taxon>Eukaryota</taxon>
        <taxon>Fungi</taxon>
        <taxon>Fungi incertae sedis</taxon>
        <taxon>Mucoromycota</taxon>
        <taxon>Glomeromycotina</taxon>
        <taxon>Glomeromycetes</taxon>
        <taxon>Diversisporales</taxon>
        <taxon>Gigasporaceae</taxon>
        <taxon>Cetraspora</taxon>
    </lineage>
</organism>
<dbReference type="AlphaFoldDB" id="A0A9N9PM26"/>
<dbReference type="EMBL" id="CAJVQA010065061">
    <property type="protein sequence ID" value="CAG8830939.1"/>
    <property type="molecule type" value="Genomic_DNA"/>
</dbReference>
<accession>A0A9N9PM26</accession>
<dbReference type="Proteomes" id="UP000789759">
    <property type="component" value="Unassembled WGS sequence"/>
</dbReference>